<accession>A0AAP5PCZ6</accession>
<dbReference type="Gene3D" id="1.10.260.40">
    <property type="entry name" value="lambda repressor-like DNA-binding domains"/>
    <property type="match status" value="1"/>
</dbReference>
<dbReference type="Proteomes" id="UP001250218">
    <property type="component" value="Unassembled WGS sequence"/>
</dbReference>
<dbReference type="PANTHER" id="PTHR43236">
    <property type="entry name" value="ANTITOXIN HIGA1"/>
    <property type="match status" value="1"/>
</dbReference>
<dbReference type="PROSITE" id="PS50943">
    <property type="entry name" value="HTH_CROC1"/>
    <property type="match status" value="1"/>
</dbReference>
<dbReference type="SMART" id="SM00530">
    <property type="entry name" value="HTH_XRE"/>
    <property type="match status" value="1"/>
</dbReference>
<evidence type="ECO:0000313" key="3">
    <source>
        <dbReference type="EMBL" id="MDT2946977.1"/>
    </source>
</evidence>
<organism evidence="3 4">
    <name type="scientific">Lactococcus lactis</name>
    <dbReference type="NCBI Taxonomy" id="1358"/>
    <lineage>
        <taxon>Bacteria</taxon>
        <taxon>Bacillati</taxon>
        <taxon>Bacillota</taxon>
        <taxon>Bacilli</taxon>
        <taxon>Lactobacillales</taxon>
        <taxon>Streptococcaceae</taxon>
        <taxon>Lactococcus</taxon>
    </lineage>
</organism>
<dbReference type="GO" id="GO:0003677">
    <property type="term" value="F:DNA binding"/>
    <property type="evidence" value="ECO:0007669"/>
    <property type="project" value="InterPro"/>
</dbReference>
<reference evidence="3" key="1">
    <citation type="submission" date="2023-03" db="EMBL/GenBank/DDBJ databases">
        <authorList>
            <person name="Shen W."/>
            <person name="Cai J."/>
        </authorList>
    </citation>
    <scope>NUCLEOTIDE SEQUENCE</scope>
    <source>
        <strain evidence="3">Y37</strain>
    </source>
</reference>
<dbReference type="AlphaFoldDB" id="A0AAP5PCZ6"/>
<evidence type="ECO:0000313" key="4">
    <source>
        <dbReference type="Proteomes" id="UP001250218"/>
    </source>
</evidence>
<feature type="domain" description="HTH cro/C1-type" evidence="2">
    <location>
        <begin position="7"/>
        <end position="62"/>
    </location>
</feature>
<comment type="similarity">
    <text evidence="1">Belongs to the short-chain fatty acyl-CoA assimilation regulator (ScfR) family.</text>
</comment>
<protein>
    <submittedName>
        <fullName evidence="3">XRE family transcriptional regulator</fullName>
    </submittedName>
</protein>
<comment type="caution">
    <text evidence="3">The sequence shown here is derived from an EMBL/GenBank/DDBJ whole genome shotgun (WGS) entry which is preliminary data.</text>
</comment>
<dbReference type="InterPro" id="IPR010359">
    <property type="entry name" value="IrrE_HExxH"/>
</dbReference>
<dbReference type="PANTHER" id="PTHR43236:SF1">
    <property type="entry name" value="BLL7220 PROTEIN"/>
    <property type="match status" value="1"/>
</dbReference>
<proteinExistence type="inferred from homology"/>
<dbReference type="InterPro" id="IPR001387">
    <property type="entry name" value="Cro/C1-type_HTH"/>
</dbReference>
<dbReference type="RefSeq" id="WP_311803477.1">
    <property type="nucleotide sequence ID" value="NZ_JARQCI010000009.1"/>
</dbReference>
<gene>
    <name evidence="3" type="ORF">P7I04_13190</name>
</gene>
<sequence length="394" mass="45545">MFNGERLSELRILNGLSRLELAEKLSISEQAVWQYETNENIKPKTSILLSLCHLFSVEVNYFDADSTPNFIDKRAIAFRNGDLNSKKVIQIQEIYLNKVHQLFNYLDNFVESPHLSIYSVVDEVHKKYNGNKKWDSRIIEKIANLSREKLSIDDNNSNLLYQLEASGINILSRLLSKESSADAYSLWTKDNTPYIVLGKGKSAVRRNFDLAHELGHLILHRYVDFGDLDKAEQAEKENDANNFASFFLMPREAFKINFENIVGDKVSNPNNYINLKLKYNVSIQALEYRAYKLGYLTPAQNGYFYRLITKNNYKKVEPGDLDLPLYKPGKLRAMLKMVLSYHLVDLQSLLRSQRVTKQFISQLLDLEEGFFNEFVTTNGDYNSIIKIGDYIKKA</sequence>
<dbReference type="Pfam" id="PF01381">
    <property type="entry name" value="HTH_3"/>
    <property type="match status" value="1"/>
</dbReference>
<dbReference type="Gene3D" id="1.10.10.2910">
    <property type="match status" value="1"/>
</dbReference>
<evidence type="ECO:0000256" key="1">
    <source>
        <dbReference type="ARBA" id="ARBA00007227"/>
    </source>
</evidence>
<name>A0AAP5PCZ6_9LACT</name>
<dbReference type="EMBL" id="JARQDL010000016">
    <property type="protein sequence ID" value="MDT2946977.1"/>
    <property type="molecule type" value="Genomic_DNA"/>
</dbReference>
<dbReference type="SUPFAM" id="SSF47413">
    <property type="entry name" value="lambda repressor-like DNA-binding domains"/>
    <property type="match status" value="1"/>
</dbReference>
<evidence type="ECO:0000259" key="2">
    <source>
        <dbReference type="PROSITE" id="PS50943"/>
    </source>
</evidence>
<dbReference type="CDD" id="cd00093">
    <property type="entry name" value="HTH_XRE"/>
    <property type="match status" value="1"/>
</dbReference>
<dbReference type="InterPro" id="IPR010982">
    <property type="entry name" value="Lambda_DNA-bd_dom_sf"/>
</dbReference>
<dbReference type="Pfam" id="PF06114">
    <property type="entry name" value="Peptidase_M78"/>
    <property type="match status" value="1"/>
</dbReference>
<dbReference type="InterPro" id="IPR052345">
    <property type="entry name" value="Rad_response_metalloprotease"/>
</dbReference>